<dbReference type="Proteomes" id="UP000002008">
    <property type="component" value="Chromosome"/>
</dbReference>
<evidence type="ECO:0000313" key="4">
    <source>
        <dbReference type="Proteomes" id="UP000002008"/>
    </source>
</evidence>
<dbReference type="EMBL" id="CP000909">
    <property type="protein sequence ID" value="ABY35482.1"/>
    <property type="molecule type" value="Genomic_DNA"/>
</dbReference>
<evidence type="ECO:0000259" key="2">
    <source>
        <dbReference type="Pfam" id="PF03787"/>
    </source>
</evidence>
<dbReference type="PATRIC" id="fig|324602.8.peg.2574"/>
<dbReference type="CDD" id="cd09726">
    <property type="entry name" value="RAMP_I_III"/>
    <property type="match status" value="1"/>
</dbReference>
<dbReference type="RefSeq" id="WP_012258136.1">
    <property type="nucleotide sequence ID" value="NC_010175.1"/>
</dbReference>
<dbReference type="InterPro" id="IPR052216">
    <property type="entry name" value="CRISPR_Csm3_endoribonuclease"/>
</dbReference>
<evidence type="ECO:0000313" key="3">
    <source>
        <dbReference type="EMBL" id="ABY35482.1"/>
    </source>
</evidence>
<dbReference type="eggNOG" id="COG1337">
    <property type="taxonomic scope" value="Bacteria"/>
</dbReference>
<dbReference type="InParanoid" id="A9WGF0"/>
<dbReference type="AlphaFoldDB" id="A9WGF0"/>
<keyword evidence="1" id="KW-0051">Antiviral defense</keyword>
<dbReference type="SMR" id="A9WGF0"/>
<name>A9WGF0_CHLAA</name>
<gene>
    <name evidence="3" type="ordered locus">Caur_2273</name>
</gene>
<protein>
    <recommendedName>
        <fullName evidence="2">CRISPR type III-associated protein domain-containing protein</fullName>
    </recommendedName>
</protein>
<dbReference type="PANTHER" id="PTHR35579">
    <property type="entry name" value="CRISPR SYSTEM CMS ENDORIBONUCLEASE CSM3"/>
    <property type="match status" value="1"/>
</dbReference>
<keyword evidence="4" id="KW-1185">Reference proteome</keyword>
<dbReference type="GO" id="GO:0051607">
    <property type="term" value="P:defense response to virus"/>
    <property type="evidence" value="ECO:0007669"/>
    <property type="project" value="UniProtKB-KW"/>
</dbReference>
<sequence length="220" mass="24092">MPAYKLQFDLRSAATFGRGDGVAGLVDEEVEHDADGLPFLRGRTLKGLLAEECANILYALGVQQRADQWRQTAYRLFGCPGSTIADTGMLRVSDARLPDALRTAIKMAVRNGELSADEVLESLTAIRRQTSMNEYGAPERGSLRSLRVVLPGTMFEATLEFAAEPDAQTLALLVACILAWRRAGTGRNRGRGRLQARLIDSDGVDITERYFRVFAGEVGQ</sequence>
<dbReference type="EnsemblBacteria" id="ABY35482">
    <property type="protein sequence ID" value="ABY35482"/>
    <property type="gene ID" value="Caur_2273"/>
</dbReference>
<reference evidence="4" key="1">
    <citation type="journal article" date="2011" name="BMC Genomics">
        <title>Complete genome sequence of the filamentous anoxygenic phototrophic bacterium Chloroflexus aurantiacus.</title>
        <authorList>
            <person name="Tang K.H."/>
            <person name="Barry K."/>
            <person name="Chertkov O."/>
            <person name="Dalin E."/>
            <person name="Han C.S."/>
            <person name="Hauser L.J."/>
            <person name="Honchak B.M."/>
            <person name="Karbach L.E."/>
            <person name="Land M.L."/>
            <person name="Lapidus A."/>
            <person name="Larimer F.W."/>
            <person name="Mikhailova N."/>
            <person name="Pitluck S."/>
            <person name="Pierson B.K."/>
            <person name="Blankenship R.E."/>
        </authorList>
    </citation>
    <scope>NUCLEOTIDE SEQUENCE [LARGE SCALE GENOMIC DNA]</scope>
    <source>
        <strain evidence="4">ATCC 29366 / DSM 635 / J-10-fl</strain>
    </source>
</reference>
<dbReference type="STRING" id="324602.Caur_2273"/>
<evidence type="ECO:0000256" key="1">
    <source>
        <dbReference type="ARBA" id="ARBA00023118"/>
    </source>
</evidence>
<organism evidence="3 4">
    <name type="scientific">Chloroflexus aurantiacus (strain ATCC 29366 / DSM 635 / J-10-fl)</name>
    <dbReference type="NCBI Taxonomy" id="324602"/>
    <lineage>
        <taxon>Bacteria</taxon>
        <taxon>Bacillati</taxon>
        <taxon>Chloroflexota</taxon>
        <taxon>Chloroflexia</taxon>
        <taxon>Chloroflexales</taxon>
        <taxon>Chloroflexineae</taxon>
        <taxon>Chloroflexaceae</taxon>
        <taxon>Chloroflexus</taxon>
    </lineage>
</organism>
<dbReference type="KEGG" id="cau:Caur_2273"/>
<dbReference type="Pfam" id="PF03787">
    <property type="entry name" value="RAMPs"/>
    <property type="match status" value="1"/>
</dbReference>
<dbReference type="PANTHER" id="PTHR35579:SF3">
    <property type="entry name" value="CRISPR SYSTEM CMS ENDORIBONUCLEASE CSM3"/>
    <property type="match status" value="1"/>
</dbReference>
<dbReference type="HOGENOM" id="CLU_085066_0_0_0"/>
<dbReference type="InterPro" id="IPR005537">
    <property type="entry name" value="RAMP_III_fam"/>
</dbReference>
<feature type="domain" description="CRISPR type III-associated protein" evidence="2">
    <location>
        <begin position="16"/>
        <end position="194"/>
    </location>
</feature>
<accession>A9WGF0</accession>
<proteinExistence type="predicted"/>